<proteinExistence type="predicted"/>
<dbReference type="EMBL" id="JBBKTW010000005">
    <property type="protein sequence ID" value="MEN2989438.1"/>
    <property type="molecule type" value="Genomic_DNA"/>
</dbReference>
<evidence type="ECO:0008006" key="3">
    <source>
        <dbReference type="Google" id="ProtNLM"/>
    </source>
</evidence>
<keyword evidence="2" id="KW-1185">Reference proteome</keyword>
<reference evidence="1 2" key="1">
    <citation type="submission" date="2024-03" db="EMBL/GenBank/DDBJ databases">
        <title>High-quality draft genome sequencing of Tistrella sp. BH-R2-4.</title>
        <authorList>
            <person name="Dong C."/>
        </authorList>
    </citation>
    <scope>NUCLEOTIDE SEQUENCE [LARGE SCALE GENOMIC DNA]</scope>
    <source>
        <strain evidence="1 2">BH-R2-4</strain>
    </source>
</reference>
<comment type="caution">
    <text evidence="1">The sequence shown here is derived from an EMBL/GenBank/DDBJ whole genome shotgun (WGS) entry which is preliminary data.</text>
</comment>
<gene>
    <name evidence="1" type="ORF">WG926_14075</name>
</gene>
<evidence type="ECO:0000313" key="1">
    <source>
        <dbReference type="EMBL" id="MEN2989438.1"/>
    </source>
</evidence>
<accession>A0ABU9YKY0</accession>
<organism evidence="1 2">
    <name type="scientific">Tistrella arctica</name>
    <dbReference type="NCBI Taxonomy" id="3133430"/>
    <lineage>
        <taxon>Bacteria</taxon>
        <taxon>Pseudomonadati</taxon>
        <taxon>Pseudomonadota</taxon>
        <taxon>Alphaproteobacteria</taxon>
        <taxon>Geminicoccales</taxon>
        <taxon>Geminicoccaceae</taxon>
        <taxon>Tistrella</taxon>
    </lineage>
</organism>
<name>A0ABU9YKY0_9PROT</name>
<dbReference type="Gene3D" id="6.20.450.20">
    <property type="match status" value="1"/>
</dbReference>
<evidence type="ECO:0000313" key="2">
    <source>
        <dbReference type="Proteomes" id="UP001413721"/>
    </source>
</evidence>
<sequence length="40" mass="4795">MDRMMSDEVERRRQARGYDDWLRRKVEAARVDACRAGPIE</sequence>
<protein>
    <recommendedName>
        <fullName evidence="3">Antitoxin</fullName>
    </recommendedName>
</protein>
<dbReference type="Proteomes" id="UP001413721">
    <property type="component" value="Unassembled WGS sequence"/>
</dbReference>